<sequence length="74" mass="8478">MGHFNQKESMTLVTTPEDLPYWTTVKPMILPKSVPISKYRVLAPVSREMVVVEEYGDFDHFDQGMELVPPPTLL</sequence>
<evidence type="ECO:0000313" key="2">
    <source>
        <dbReference type="EMBL" id="KAE9261853.1"/>
    </source>
</evidence>
<dbReference type="OrthoDB" id="10274789at2759"/>
<organism evidence="2 3">
    <name type="scientific">Phytophthora rubi</name>
    <dbReference type="NCBI Taxonomy" id="129364"/>
    <lineage>
        <taxon>Eukaryota</taxon>
        <taxon>Sar</taxon>
        <taxon>Stramenopiles</taxon>
        <taxon>Oomycota</taxon>
        <taxon>Peronosporomycetes</taxon>
        <taxon>Peronosporales</taxon>
        <taxon>Peronosporaceae</taxon>
        <taxon>Phytophthora</taxon>
    </lineage>
</organism>
<evidence type="ECO:0000313" key="4">
    <source>
        <dbReference type="Proteomes" id="UP000435112"/>
    </source>
</evidence>
<proteinExistence type="predicted"/>
<comment type="caution">
    <text evidence="2">The sequence shown here is derived from an EMBL/GenBank/DDBJ whole genome shotgun (WGS) entry which is preliminary data.</text>
</comment>
<keyword evidence="3" id="KW-1185">Reference proteome</keyword>
<gene>
    <name evidence="1" type="ORF">PR002_g33098</name>
    <name evidence="2" type="ORF">PR003_g33773</name>
</gene>
<evidence type="ECO:0000313" key="3">
    <source>
        <dbReference type="Proteomes" id="UP000434957"/>
    </source>
</evidence>
<accession>A0A6A4AWM9</accession>
<dbReference type="AlphaFoldDB" id="A0A6A4AWM9"/>
<reference evidence="2 3" key="1">
    <citation type="submission" date="2018-08" db="EMBL/GenBank/DDBJ databases">
        <title>Genomic investigation of the strawberry pathogen Phytophthora fragariae indicates pathogenicity is determined by transcriptional variation in three key races.</title>
        <authorList>
            <person name="Adams T.M."/>
            <person name="Armitage A.D."/>
            <person name="Sobczyk M.K."/>
            <person name="Bates H.J."/>
            <person name="Dunwell J.M."/>
            <person name="Nellist C.F."/>
            <person name="Harrison R.J."/>
        </authorList>
    </citation>
    <scope>NUCLEOTIDE SEQUENCE [LARGE SCALE GENOMIC DNA]</scope>
    <source>
        <strain evidence="1 4">SCRP324</strain>
        <strain evidence="2 3">SCRP333</strain>
    </source>
</reference>
<dbReference type="Proteomes" id="UP000435112">
    <property type="component" value="Unassembled WGS sequence"/>
</dbReference>
<dbReference type="EMBL" id="QXFU01013141">
    <property type="protein sequence ID" value="KAE8951036.1"/>
    <property type="molecule type" value="Genomic_DNA"/>
</dbReference>
<evidence type="ECO:0000313" key="1">
    <source>
        <dbReference type="EMBL" id="KAE8951036.1"/>
    </source>
</evidence>
<dbReference type="EMBL" id="QXFT01010033">
    <property type="protein sequence ID" value="KAE9261853.1"/>
    <property type="molecule type" value="Genomic_DNA"/>
</dbReference>
<name>A0A6A4AWM9_9STRA</name>
<protein>
    <submittedName>
        <fullName evidence="2">Uncharacterized protein</fullName>
    </submittedName>
</protein>
<dbReference type="Proteomes" id="UP000434957">
    <property type="component" value="Unassembled WGS sequence"/>
</dbReference>